<evidence type="ECO:0000313" key="3">
    <source>
        <dbReference type="EMBL" id="SJK84511.1"/>
    </source>
</evidence>
<dbReference type="GeneID" id="41587946"/>
<reference evidence="3" key="3">
    <citation type="submission" date="2016-06" db="EMBL/GenBank/DDBJ databases">
        <authorList>
            <person name="Olsen C.W."/>
            <person name="Carey S."/>
            <person name="Hinshaw L."/>
            <person name="Karasin A.I."/>
        </authorList>
    </citation>
    <scope>NUCLEOTIDE SEQUENCE [LARGE SCALE GENOMIC DNA]</scope>
    <source>
        <strain evidence="3">PM4</strain>
    </source>
</reference>
<feature type="domain" description="SUF system FeS cluster assembly SufBD core" evidence="1">
    <location>
        <begin position="152"/>
        <end position="377"/>
    </location>
</feature>
<dbReference type="PANTHER" id="PTHR43575">
    <property type="entry name" value="PROTEIN ABCI7, CHLOROPLASTIC"/>
    <property type="match status" value="1"/>
</dbReference>
<dbReference type="Proteomes" id="UP000195607">
    <property type="component" value="Chromosome I"/>
</dbReference>
<gene>
    <name evidence="3" type="ORF">CPM_0642</name>
    <name evidence="2" type="ORF">CSP5_0664</name>
</gene>
<reference evidence="4" key="2">
    <citation type="submission" date="2016-06" db="EMBL/GenBank/DDBJ databases">
        <authorList>
            <person name="Toshchakov V.S."/>
        </authorList>
    </citation>
    <scope>NUCLEOTIDE SEQUENCE [LARGE SCALE GENOMIC DNA]</scope>
    <source>
        <strain>PM4 (JCM 30641</strain>
        <strain evidence="4">\VKM B-2940)</strain>
    </source>
</reference>
<dbReference type="SUPFAM" id="SSF101960">
    <property type="entry name" value="Stabilizer of iron transporter SufD"/>
    <property type="match status" value="1"/>
</dbReference>
<dbReference type="KEGG" id="cdiv:CPM_0642"/>
<dbReference type="OrthoDB" id="300624at2157"/>
<organism evidence="2 5">
    <name type="scientific">Cuniculiplasma divulgatum</name>
    <dbReference type="NCBI Taxonomy" id="1673428"/>
    <lineage>
        <taxon>Archaea</taxon>
        <taxon>Methanobacteriati</taxon>
        <taxon>Thermoplasmatota</taxon>
        <taxon>Thermoplasmata</taxon>
        <taxon>Thermoplasmatales</taxon>
        <taxon>Cuniculiplasmataceae</taxon>
        <taxon>Cuniculiplasma</taxon>
    </lineage>
</organism>
<evidence type="ECO:0000259" key="1">
    <source>
        <dbReference type="Pfam" id="PF01458"/>
    </source>
</evidence>
<dbReference type="AlphaFoldDB" id="A0A1N5TRT7"/>
<dbReference type="EMBL" id="LT719092">
    <property type="protein sequence ID" value="SJK84511.1"/>
    <property type="molecule type" value="Genomic_DNA"/>
</dbReference>
<dbReference type="GO" id="GO:0016226">
    <property type="term" value="P:iron-sulfur cluster assembly"/>
    <property type="evidence" value="ECO:0007669"/>
    <property type="project" value="InterPro"/>
</dbReference>
<evidence type="ECO:0000313" key="5">
    <source>
        <dbReference type="Proteomes" id="UP000195607"/>
    </source>
</evidence>
<protein>
    <submittedName>
        <fullName evidence="2">FeS assembly protein SufD</fullName>
    </submittedName>
</protein>
<dbReference type="InterPro" id="IPR055346">
    <property type="entry name" value="Fe-S_cluster_assembly_SufBD"/>
</dbReference>
<evidence type="ECO:0000313" key="4">
    <source>
        <dbReference type="Proteomes" id="UP000187822"/>
    </source>
</evidence>
<dbReference type="PANTHER" id="PTHR43575:SF1">
    <property type="entry name" value="PROTEIN ABCI7, CHLOROPLASTIC"/>
    <property type="match status" value="1"/>
</dbReference>
<keyword evidence="4" id="KW-1185">Reference proteome</keyword>
<dbReference type="STRING" id="1673428.CPM_0642"/>
<dbReference type="Pfam" id="PF01458">
    <property type="entry name" value="SUFBD_core"/>
    <property type="match status" value="1"/>
</dbReference>
<accession>A0A1N5TRT7</accession>
<dbReference type="RefSeq" id="WP_021789810.1">
    <property type="nucleotide sequence ID" value="NZ_LT671858.1"/>
</dbReference>
<dbReference type="EMBL" id="LT671858">
    <property type="protein sequence ID" value="SIM51054.1"/>
    <property type="molecule type" value="Genomic_DNA"/>
</dbReference>
<proteinExistence type="predicted"/>
<dbReference type="Proteomes" id="UP000187822">
    <property type="component" value="Chromosome I"/>
</dbReference>
<evidence type="ECO:0000313" key="2">
    <source>
        <dbReference type="EMBL" id="SIM51054.1"/>
    </source>
</evidence>
<name>A0A1N5TRT7_9ARCH</name>
<dbReference type="InterPro" id="IPR037284">
    <property type="entry name" value="SUF_FeS_clus_asmbl_SufBD_sf"/>
</dbReference>
<reference evidence="2 5" key="1">
    <citation type="submission" date="2016-04" db="EMBL/GenBank/DDBJ databases">
        <authorList>
            <person name="Evans L.H."/>
            <person name="Alamgir A."/>
            <person name="Owens N."/>
            <person name="Weber N.D."/>
            <person name="Virtaneva K."/>
            <person name="Barbian K."/>
            <person name="Babar A."/>
            <person name="Rosenke K."/>
        </authorList>
    </citation>
    <scope>NUCLEOTIDE SEQUENCE [LARGE SCALE GENOMIC DNA]</scope>
    <source>
        <strain evidence="2">S5</strain>
        <strain evidence="5">S5(T) (JCM 30642 \VKM B-2941)</strain>
    </source>
</reference>
<sequence length="403" mass="45120">MEQFSDLLKTRLKDPAYDFRQDSFLNYLKTPKRSYKESPTVKDYVDISEKDLERMATGLYKPLKPALKGREYDVMIGNGRIISKKEVSGVKISNITDVLSELPSVVWEKKGKEREEFLINASWSGGYFVKIDGDKSVKLTIDAYNDGMDSGSEKNIILIGKFSKVNLVESRYTEGEASGNPTQGKATYIFLDEGASLEYNYLQDKNTAVNDITYVRTFQEKSSNFKIFHVNHGSGKLLFVNESTQEGDESDYRVFGASFSNGHQAIDVRDSSFQIGKSTSADIEVRGVVKGSSTTIHRGNIDIELPSILSTGFYDSKILLLSKEGYANSKPALIIRNNNTRSKHGSAISSVDKEQILYLESRGIDEKTATTLITGGFIESIIEKSNNKKFVETVQEYSKDINF</sequence>
<dbReference type="InterPro" id="IPR000825">
    <property type="entry name" value="SUF_FeS_clus_asmbl_SufBD_core"/>
</dbReference>